<name>A0ACB7XH81_9ERIC</name>
<evidence type="ECO:0000313" key="2">
    <source>
        <dbReference type="Proteomes" id="UP000828048"/>
    </source>
</evidence>
<sequence length="163" mass="18408">MNLEDSLNQIVSTALPESKRPEQVSAAVKAFMTTHLPHELIDPLEKIVLQNSVFSGNFILRNLLILTAIKVDPSRAVNVLLDNSLTGLLNLHFVSKKMLFGVRCRRRCADDATQFLDVIRATQDAGVYQNLVKHLLMVREKAKKPRVDSVLIYAYAKIYLFTN</sequence>
<dbReference type="EMBL" id="CM037160">
    <property type="protein sequence ID" value="KAH7840159.1"/>
    <property type="molecule type" value="Genomic_DNA"/>
</dbReference>
<dbReference type="Proteomes" id="UP000828048">
    <property type="component" value="Chromosome 10"/>
</dbReference>
<keyword evidence="2" id="KW-1185">Reference proteome</keyword>
<reference evidence="1 2" key="1">
    <citation type="journal article" date="2021" name="Hortic Res">
        <title>High-quality reference genome and annotation aids understanding of berry development for evergreen blueberry (Vaccinium darrowii).</title>
        <authorList>
            <person name="Yu J."/>
            <person name="Hulse-Kemp A.M."/>
            <person name="Babiker E."/>
            <person name="Staton M."/>
        </authorList>
    </citation>
    <scope>NUCLEOTIDE SEQUENCE [LARGE SCALE GENOMIC DNA]</scope>
    <source>
        <strain evidence="2">cv. NJ 8807/NJ 8810</strain>
        <tissue evidence="1">Young leaf</tissue>
    </source>
</reference>
<gene>
    <name evidence="1" type="ORF">Vadar_013456</name>
</gene>
<protein>
    <submittedName>
        <fullName evidence="1">Uncharacterized protein</fullName>
    </submittedName>
</protein>
<comment type="caution">
    <text evidence="1">The sequence shown here is derived from an EMBL/GenBank/DDBJ whole genome shotgun (WGS) entry which is preliminary data.</text>
</comment>
<proteinExistence type="predicted"/>
<accession>A0ACB7XH81</accession>
<evidence type="ECO:0000313" key="1">
    <source>
        <dbReference type="EMBL" id="KAH7840159.1"/>
    </source>
</evidence>
<organism evidence="1 2">
    <name type="scientific">Vaccinium darrowii</name>
    <dbReference type="NCBI Taxonomy" id="229202"/>
    <lineage>
        <taxon>Eukaryota</taxon>
        <taxon>Viridiplantae</taxon>
        <taxon>Streptophyta</taxon>
        <taxon>Embryophyta</taxon>
        <taxon>Tracheophyta</taxon>
        <taxon>Spermatophyta</taxon>
        <taxon>Magnoliopsida</taxon>
        <taxon>eudicotyledons</taxon>
        <taxon>Gunneridae</taxon>
        <taxon>Pentapetalae</taxon>
        <taxon>asterids</taxon>
        <taxon>Ericales</taxon>
        <taxon>Ericaceae</taxon>
        <taxon>Vaccinioideae</taxon>
        <taxon>Vaccinieae</taxon>
        <taxon>Vaccinium</taxon>
    </lineage>
</organism>